<dbReference type="EMBL" id="NSIT01000306">
    <property type="protein sequence ID" value="PJE77979.1"/>
    <property type="molecule type" value="Genomic_DNA"/>
</dbReference>
<organism evidence="1">
    <name type="scientific">invertebrate metagenome</name>
    <dbReference type="NCBI Taxonomy" id="1711999"/>
    <lineage>
        <taxon>unclassified sequences</taxon>
        <taxon>metagenomes</taxon>
        <taxon>organismal metagenomes</taxon>
    </lineage>
</organism>
<sequence length="164" mass="19641">MFVQLYKSLVRPHLEYASVIWSPMYIKDKRAIENIQRRSTKRVPSLKDKPYQERLRLLGLPTLEYRRERADMLQVYKILNNMENLEKDKLFTLCEYGATRGHSKKLFKKTCKKQKTPNYFSNRVVLNWNSLPECVVSAPSVNSFKDRLNKHWRNQPLKFEPSFN</sequence>
<reference evidence="1" key="1">
    <citation type="journal article" date="2017" name="Appl. Environ. Microbiol.">
        <title>Molecular characterization of an Endozoicomonas-like organism causing infection in king scallop Pecten maximus L.</title>
        <authorList>
            <person name="Cano I."/>
            <person name="van Aerle R."/>
            <person name="Ross S."/>
            <person name="Verner-Jeffreys D.W."/>
            <person name="Paley R.K."/>
            <person name="Rimmer G."/>
            <person name="Ryder D."/>
            <person name="Hooper P."/>
            <person name="Stone D."/>
            <person name="Feist S.W."/>
        </authorList>
    </citation>
    <scope>NUCLEOTIDE SEQUENCE</scope>
</reference>
<dbReference type="AlphaFoldDB" id="A0A2H9T444"/>
<protein>
    <submittedName>
        <fullName evidence="1">Uncharacterized protein</fullName>
    </submittedName>
</protein>
<gene>
    <name evidence="1" type="ORF">CI610_03094</name>
</gene>
<accession>A0A2H9T444</accession>
<name>A0A2H9T444_9ZZZZ</name>
<evidence type="ECO:0000313" key="1">
    <source>
        <dbReference type="EMBL" id="PJE77979.1"/>
    </source>
</evidence>
<proteinExistence type="predicted"/>
<comment type="caution">
    <text evidence="1">The sequence shown here is derived from an EMBL/GenBank/DDBJ whole genome shotgun (WGS) entry which is preliminary data.</text>
</comment>